<dbReference type="InterPro" id="IPR036291">
    <property type="entry name" value="NAD(P)-bd_dom_sf"/>
</dbReference>
<reference evidence="2" key="1">
    <citation type="journal article" date="2014" name="Front. Microbiol.">
        <title>High frequency of phylogenetically diverse reductive dehalogenase-homologous genes in deep subseafloor sedimentary metagenomes.</title>
        <authorList>
            <person name="Kawai M."/>
            <person name="Futagami T."/>
            <person name="Toyoda A."/>
            <person name="Takaki Y."/>
            <person name="Nishi S."/>
            <person name="Hori S."/>
            <person name="Arai W."/>
            <person name="Tsubouchi T."/>
            <person name="Morono Y."/>
            <person name="Uchiyama I."/>
            <person name="Ito T."/>
            <person name="Fujiyama A."/>
            <person name="Inagaki F."/>
            <person name="Takami H."/>
        </authorList>
    </citation>
    <scope>NUCLEOTIDE SEQUENCE</scope>
    <source>
        <strain evidence="2">Expedition CK06-06</strain>
    </source>
</reference>
<accession>X1BCP0</accession>
<sequence>MGKEIYGKIIGVIGTGKIGKAVIQKLSGMNVNILVYDIVTSKEISSLQNV</sequence>
<evidence type="ECO:0000259" key="1">
    <source>
        <dbReference type="Pfam" id="PF02826"/>
    </source>
</evidence>
<protein>
    <recommendedName>
        <fullName evidence="1">D-isomer specific 2-hydroxyacid dehydrogenase NAD-binding domain-containing protein</fullName>
    </recommendedName>
</protein>
<gene>
    <name evidence="2" type="ORF">S01H4_44644</name>
</gene>
<dbReference type="Gene3D" id="3.40.50.720">
    <property type="entry name" value="NAD(P)-binding Rossmann-like Domain"/>
    <property type="match status" value="1"/>
</dbReference>
<evidence type="ECO:0000313" key="2">
    <source>
        <dbReference type="EMBL" id="GAG92795.1"/>
    </source>
</evidence>
<dbReference type="GO" id="GO:0051287">
    <property type="term" value="F:NAD binding"/>
    <property type="evidence" value="ECO:0007669"/>
    <property type="project" value="InterPro"/>
</dbReference>
<dbReference type="InterPro" id="IPR029752">
    <property type="entry name" value="D-isomer_DH_CS1"/>
</dbReference>
<dbReference type="EMBL" id="BART01024779">
    <property type="protein sequence ID" value="GAG92795.1"/>
    <property type="molecule type" value="Genomic_DNA"/>
</dbReference>
<dbReference type="Pfam" id="PF02826">
    <property type="entry name" value="2-Hacid_dh_C"/>
    <property type="match status" value="1"/>
</dbReference>
<feature type="non-terminal residue" evidence="2">
    <location>
        <position position="50"/>
    </location>
</feature>
<dbReference type="PROSITE" id="PS00065">
    <property type="entry name" value="D_2_HYDROXYACID_DH_1"/>
    <property type="match status" value="1"/>
</dbReference>
<dbReference type="SUPFAM" id="SSF51735">
    <property type="entry name" value="NAD(P)-binding Rossmann-fold domains"/>
    <property type="match status" value="1"/>
</dbReference>
<comment type="caution">
    <text evidence="2">The sequence shown here is derived from an EMBL/GenBank/DDBJ whole genome shotgun (WGS) entry which is preliminary data.</text>
</comment>
<feature type="domain" description="D-isomer specific 2-hydroxyacid dehydrogenase NAD-binding" evidence="1">
    <location>
        <begin position="1"/>
        <end position="43"/>
    </location>
</feature>
<organism evidence="2">
    <name type="scientific">marine sediment metagenome</name>
    <dbReference type="NCBI Taxonomy" id="412755"/>
    <lineage>
        <taxon>unclassified sequences</taxon>
        <taxon>metagenomes</taxon>
        <taxon>ecological metagenomes</taxon>
    </lineage>
</organism>
<dbReference type="InterPro" id="IPR006140">
    <property type="entry name" value="D-isomer_DH_NAD-bd"/>
</dbReference>
<proteinExistence type="predicted"/>
<name>X1BCP0_9ZZZZ</name>
<dbReference type="AlphaFoldDB" id="X1BCP0"/>